<evidence type="ECO:0000313" key="5">
    <source>
        <dbReference type="Proteomes" id="UP001597249"/>
    </source>
</evidence>
<feature type="domain" description="Mannosyl-glycoprotein endo-beta-N-acetylglucosamidase-like" evidence="3">
    <location>
        <begin position="38"/>
        <end position="195"/>
    </location>
</feature>
<sequence>MAKRRSLPRPLGLLAIALVIVLAIGVCQRLRRPQPTPAVRPPAAHVTFIKRLAPYAQTLQGQYQVLPSITLAQAILESDWGTSTLASEYHNLFGIKGSDPATSRVMKTQEYQDGKWVTVDARFRIYPSDEASMKDHALLLVNGPKWNPHLYDPVRQATSYEAAAKALQTAGYATDPTYAAKLIRLIKAYGLNRYDE</sequence>
<dbReference type="SMART" id="SM00047">
    <property type="entry name" value="LYZ2"/>
    <property type="match status" value="1"/>
</dbReference>
<dbReference type="PRINTS" id="PR01002">
    <property type="entry name" value="FLGFLGJ"/>
</dbReference>
<gene>
    <name evidence="4" type="ORF">ACFQ3L_07445</name>
</gene>
<dbReference type="Gene3D" id="1.10.530.10">
    <property type="match status" value="1"/>
</dbReference>
<reference evidence="5" key="1">
    <citation type="journal article" date="2019" name="Int. J. Syst. Evol. Microbiol.">
        <title>The Global Catalogue of Microorganisms (GCM) 10K type strain sequencing project: providing services to taxonomists for standard genome sequencing and annotation.</title>
        <authorList>
            <consortium name="The Broad Institute Genomics Platform"/>
            <consortium name="The Broad Institute Genome Sequencing Center for Infectious Disease"/>
            <person name="Wu L."/>
            <person name="Ma J."/>
        </authorList>
    </citation>
    <scope>NUCLEOTIDE SEQUENCE [LARGE SCALE GENOMIC DNA]</scope>
    <source>
        <strain evidence="5">CCM 8911</strain>
    </source>
</reference>
<dbReference type="Proteomes" id="UP001597249">
    <property type="component" value="Unassembled WGS sequence"/>
</dbReference>
<evidence type="ECO:0000256" key="2">
    <source>
        <dbReference type="ARBA" id="ARBA00022801"/>
    </source>
</evidence>
<proteinExistence type="inferred from homology"/>
<dbReference type="InterPro" id="IPR051056">
    <property type="entry name" value="Glycosyl_Hydrolase_73"/>
</dbReference>
<accession>A0ABW4BAJ1</accession>
<keyword evidence="2 4" id="KW-0378">Hydrolase</keyword>
<comment type="similarity">
    <text evidence="1">Belongs to the glycosyl hydrolase 73 family.</text>
</comment>
<comment type="caution">
    <text evidence="4">The sequence shown here is derived from an EMBL/GenBank/DDBJ whole genome shotgun (WGS) entry which is preliminary data.</text>
</comment>
<dbReference type="RefSeq" id="WP_125586194.1">
    <property type="nucleotide sequence ID" value="NZ_JBHTMO010000023.1"/>
</dbReference>
<evidence type="ECO:0000256" key="1">
    <source>
        <dbReference type="ARBA" id="ARBA00010266"/>
    </source>
</evidence>
<evidence type="ECO:0000259" key="3">
    <source>
        <dbReference type="SMART" id="SM00047"/>
    </source>
</evidence>
<dbReference type="PANTHER" id="PTHR33308:SF10">
    <property type="entry name" value="EXO-GLUCOSAMINIDASE LYTG"/>
    <property type="match status" value="1"/>
</dbReference>
<dbReference type="Pfam" id="PF01832">
    <property type="entry name" value="Glucosaminidase"/>
    <property type="match status" value="1"/>
</dbReference>
<organism evidence="4 5">
    <name type="scientific">Lacticaseibacillus jixianensis</name>
    <dbReference type="NCBI Taxonomy" id="2486012"/>
    <lineage>
        <taxon>Bacteria</taxon>
        <taxon>Bacillati</taxon>
        <taxon>Bacillota</taxon>
        <taxon>Bacilli</taxon>
        <taxon>Lactobacillales</taxon>
        <taxon>Lactobacillaceae</taxon>
        <taxon>Lacticaseibacillus</taxon>
    </lineage>
</organism>
<dbReference type="PANTHER" id="PTHR33308">
    <property type="entry name" value="PEPTIDOGLYCAN HYDROLASE FLGJ"/>
    <property type="match status" value="1"/>
</dbReference>
<dbReference type="Gene3D" id="4.10.80.30">
    <property type="entry name" value="DNA polymerase, domain 6"/>
    <property type="match status" value="1"/>
</dbReference>
<dbReference type="GO" id="GO:0016787">
    <property type="term" value="F:hydrolase activity"/>
    <property type="evidence" value="ECO:0007669"/>
    <property type="project" value="UniProtKB-KW"/>
</dbReference>
<evidence type="ECO:0000313" key="4">
    <source>
        <dbReference type="EMBL" id="MFD1393406.1"/>
    </source>
</evidence>
<keyword evidence="5" id="KW-1185">Reference proteome</keyword>
<protein>
    <submittedName>
        <fullName evidence="4">Glycoside hydrolase family 73 protein</fullName>
    </submittedName>
</protein>
<dbReference type="InterPro" id="IPR002901">
    <property type="entry name" value="MGlyc_endo_b_GlcNAc-like_dom"/>
</dbReference>
<dbReference type="EMBL" id="JBHTMO010000023">
    <property type="protein sequence ID" value="MFD1393406.1"/>
    <property type="molecule type" value="Genomic_DNA"/>
</dbReference>
<name>A0ABW4BAJ1_9LACO</name>